<evidence type="ECO:0000313" key="3">
    <source>
        <dbReference type="EMBL" id="ALF60544.1"/>
    </source>
</evidence>
<evidence type="ECO:0000259" key="2">
    <source>
        <dbReference type="Pfam" id="PF13614"/>
    </source>
</evidence>
<dbReference type="Proteomes" id="UP000059847">
    <property type="component" value="Chromosome"/>
</dbReference>
<dbReference type="PANTHER" id="PTHR13696">
    <property type="entry name" value="P-LOOP CONTAINING NUCLEOSIDE TRIPHOSPHATE HYDROLASE"/>
    <property type="match status" value="1"/>
</dbReference>
<keyword evidence="4" id="KW-1185">Reference proteome</keyword>
<dbReference type="Pfam" id="PF13614">
    <property type="entry name" value="AAA_31"/>
    <property type="match status" value="1"/>
</dbReference>
<dbReference type="KEGG" id="pur:AOC03_11230"/>
<organism evidence="3 4">
    <name type="scientific">Psychrobacter urativorans</name>
    <dbReference type="NCBI Taxonomy" id="45610"/>
    <lineage>
        <taxon>Bacteria</taxon>
        <taxon>Pseudomonadati</taxon>
        <taxon>Pseudomonadota</taxon>
        <taxon>Gammaproteobacteria</taxon>
        <taxon>Moraxellales</taxon>
        <taxon>Moraxellaceae</taxon>
        <taxon>Psychrobacter</taxon>
    </lineage>
</organism>
<dbReference type="FunFam" id="3.40.50.300:FF:000285">
    <property type="entry name" value="Sporulation initiation inhibitor Soj"/>
    <property type="match status" value="1"/>
</dbReference>
<accession>A0A0M4U644</accession>
<dbReference type="RefSeq" id="WP_062536055.1">
    <property type="nucleotide sequence ID" value="NZ_CP012678.1"/>
</dbReference>
<dbReference type="PIRSF" id="PIRSF009320">
    <property type="entry name" value="Nuc_binding_HP_1000"/>
    <property type="match status" value="1"/>
</dbReference>
<proteinExistence type="predicted"/>
<evidence type="ECO:0000313" key="4">
    <source>
        <dbReference type="Proteomes" id="UP000059847"/>
    </source>
</evidence>
<feature type="domain" description="AAA" evidence="2">
    <location>
        <begin position="1"/>
        <end position="182"/>
    </location>
</feature>
<dbReference type="STRING" id="45610.AOC03_11230"/>
<dbReference type="CDD" id="cd02042">
    <property type="entry name" value="ParAB_family"/>
    <property type="match status" value="1"/>
</dbReference>
<name>A0A0M4U644_9GAMM</name>
<protein>
    <submittedName>
        <fullName evidence="3">Cobalamin biosynthesis protein CobQ</fullName>
    </submittedName>
</protein>
<reference evidence="3 4" key="1">
    <citation type="submission" date="2015-09" db="EMBL/GenBank/DDBJ databases">
        <title>Complete genome of Psychrobacter urativorans R10.10B.</title>
        <authorList>
            <person name="See-Too W.S."/>
            <person name="Chan K.G."/>
        </authorList>
    </citation>
    <scope>NUCLEOTIDE SEQUENCE [LARGE SCALE GENOMIC DNA]</scope>
    <source>
        <strain evidence="3 4">R10.10B</strain>
    </source>
</reference>
<dbReference type="InterPro" id="IPR027417">
    <property type="entry name" value="P-loop_NTPase"/>
</dbReference>
<sequence>MEIIAIANQKGGVGKTTTAVNLTASLAAKRKRVLLIDLDPQGNATTGTGLDKNDLALTMADVLLDGVSLQEAIVTSPAGFDVIGANRELAGMDITLMGQTNSHELLKTAMSDLVTDQVTGQKQPYDYIIMDCAPSLNLLTINALVATDGVIIPMQCEYYALEGLADLSQTIDRLKELNAKLYIRGVVRTLFDARNTLANDVSAELQTHFGDIMYDTHIPRNVRLAEAPAHGMPVLTYDRWSKGSRAYQKLAAEVIEQSRK</sequence>
<dbReference type="Gene3D" id="3.40.50.300">
    <property type="entry name" value="P-loop containing nucleotide triphosphate hydrolases"/>
    <property type="match status" value="1"/>
</dbReference>
<dbReference type="AlphaFoldDB" id="A0A0M4U644"/>
<gene>
    <name evidence="3" type="ORF">AOC03_11230</name>
</gene>
<dbReference type="InterPro" id="IPR050678">
    <property type="entry name" value="DNA_Partitioning_ATPase"/>
</dbReference>
<dbReference type="EMBL" id="CP012678">
    <property type="protein sequence ID" value="ALF60544.1"/>
    <property type="molecule type" value="Genomic_DNA"/>
</dbReference>
<evidence type="ECO:0000256" key="1">
    <source>
        <dbReference type="ARBA" id="ARBA00060876"/>
    </source>
</evidence>
<dbReference type="PANTHER" id="PTHR13696:SF52">
    <property type="entry name" value="PARA FAMILY PROTEIN CT_582"/>
    <property type="match status" value="1"/>
</dbReference>
<dbReference type="OrthoDB" id="9815116at2"/>
<comment type="similarity">
    <text evidence="1">To B.subtilis soj.</text>
</comment>
<dbReference type="SUPFAM" id="SSF52540">
    <property type="entry name" value="P-loop containing nucleoside triphosphate hydrolases"/>
    <property type="match status" value="1"/>
</dbReference>
<dbReference type="InterPro" id="IPR025669">
    <property type="entry name" value="AAA_dom"/>
</dbReference>